<dbReference type="Gene3D" id="3.30.980.10">
    <property type="entry name" value="Threonyl-trna Synthetase, Chain A, domain 2"/>
    <property type="match status" value="1"/>
</dbReference>
<organism evidence="1 2">
    <name type="scientific">Dendrosporobacter quercicolus</name>
    <dbReference type="NCBI Taxonomy" id="146817"/>
    <lineage>
        <taxon>Bacteria</taxon>
        <taxon>Bacillati</taxon>
        <taxon>Bacillota</taxon>
        <taxon>Negativicutes</taxon>
        <taxon>Selenomonadales</taxon>
        <taxon>Sporomusaceae</taxon>
        <taxon>Dendrosporobacter</taxon>
    </lineage>
</organism>
<protein>
    <recommendedName>
        <fullName evidence="3">Alanine-tRNA synthetase second additional domain-containing protein</fullName>
    </recommendedName>
</protein>
<accession>A0A1H0ABX8</accession>
<evidence type="ECO:0000313" key="1">
    <source>
        <dbReference type="EMBL" id="SDN30804.1"/>
    </source>
</evidence>
<reference evidence="1 2" key="1">
    <citation type="submission" date="2016-10" db="EMBL/GenBank/DDBJ databases">
        <authorList>
            <person name="de Groot N.N."/>
        </authorList>
    </citation>
    <scope>NUCLEOTIDE SEQUENCE [LARGE SCALE GENOMIC DNA]</scope>
    <source>
        <strain evidence="1 2">DSM 1736</strain>
    </source>
</reference>
<gene>
    <name evidence="1" type="ORF">SAMN04488502_11726</name>
</gene>
<dbReference type="RefSeq" id="WP_245698228.1">
    <property type="nucleotide sequence ID" value="NZ_FNHB01000017.1"/>
</dbReference>
<evidence type="ECO:0008006" key="3">
    <source>
        <dbReference type="Google" id="ProtNLM"/>
    </source>
</evidence>
<dbReference type="STRING" id="146817.SAMN04488502_11726"/>
<name>A0A1H0ABX8_9FIRM</name>
<keyword evidence="2" id="KW-1185">Reference proteome</keyword>
<sequence>MKSMMLEQLMYASYFAPRGRNRMYVLGQQISERYLSPLDRLIGVIGDAGAGKSSLIKGMFPGLELTNDDDGVNVRPLPLLKNIDKGFFSSHTYHVDVRFESAFTQIYVLADAVKRAIGQNKRVIVEHFDLLYPALGENADVLIGVGGDVIVVRPTVFGPLPQEIIDVVTKTLRYRKMAHTAEDLTSRILLHEYGAVLPFGHRDVHNGFVLEYPLAIEADLRQVEKKVLDFINEELAVCYVDEGHIRFGDVVWGCSGPRTHVGNTGDIENFRIIPEYKYDPKTNSYLIIGVVGPQADNLDGFAGLSYAATI</sequence>
<dbReference type="SUPFAM" id="SSF55186">
    <property type="entry name" value="ThrRS/AlaRS common domain"/>
    <property type="match status" value="1"/>
</dbReference>
<evidence type="ECO:0000313" key="2">
    <source>
        <dbReference type="Proteomes" id="UP000214880"/>
    </source>
</evidence>
<dbReference type="EMBL" id="FNHB01000017">
    <property type="protein sequence ID" value="SDN30804.1"/>
    <property type="molecule type" value="Genomic_DNA"/>
</dbReference>
<dbReference type="GO" id="GO:0000166">
    <property type="term" value="F:nucleotide binding"/>
    <property type="evidence" value="ECO:0007669"/>
    <property type="project" value="InterPro"/>
</dbReference>
<dbReference type="InterPro" id="IPR018163">
    <property type="entry name" value="Thr/Ala-tRNA-synth_IIc_edit"/>
</dbReference>
<proteinExistence type="predicted"/>
<dbReference type="AlphaFoldDB" id="A0A1H0ABX8"/>
<dbReference type="Proteomes" id="UP000214880">
    <property type="component" value="Unassembled WGS sequence"/>
</dbReference>